<evidence type="ECO:0000313" key="2">
    <source>
        <dbReference type="Proteomes" id="UP000091857"/>
    </source>
</evidence>
<reference evidence="2" key="1">
    <citation type="journal article" date="2016" name="Nat. Biotechnol.">
        <title>Sequencing wild and cultivated cassava and related species reveals extensive interspecific hybridization and genetic diversity.</title>
        <authorList>
            <person name="Bredeson J.V."/>
            <person name="Lyons J.B."/>
            <person name="Prochnik S.E."/>
            <person name="Wu G.A."/>
            <person name="Ha C.M."/>
            <person name="Edsinger-Gonzales E."/>
            <person name="Grimwood J."/>
            <person name="Schmutz J."/>
            <person name="Rabbi I.Y."/>
            <person name="Egesi C."/>
            <person name="Nauluvula P."/>
            <person name="Lebot V."/>
            <person name="Ndunguru J."/>
            <person name="Mkamilo G."/>
            <person name="Bart R.S."/>
            <person name="Setter T.L."/>
            <person name="Gleadow R.M."/>
            <person name="Kulakow P."/>
            <person name="Ferguson M.E."/>
            <person name="Rounsley S."/>
            <person name="Rokhsar D.S."/>
        </authorList>
    </citation>
    <scope>NUCLEOTIDE SEQUENCE [LARGE SCALE GENOMIC DNA]</scope>
    <source>
        <strain evidence="2">cv. AM560-2</strain>
    </source>
</reference>
<gene>
    <name evidence="1" type="ORF">MANES_18G114900v8</name>
</gene>
<accession>A0ACB7FZX5</accession>
<name>A0ACB7FZX5_MANES</name>
<evidence type="ECO:0000313" key="1">
    <source>
        <dbReference type="EMBL" id="KAG8633552.1"/>
    </source>
</evidence>
<organism evidence="1 2">
    <name type="scientific">Manihot esculenta</name>
    <name type="common">Cassava</name>
    <name type="synonym">Jatropha manihot</name>
    <dbReference type="NCBI Taxonomy" id="3983"/>
    <lineage>
        <taxon>Eukaryota</taxon>
        <taxon>Viridiplantae</taxon>
        <taxon>Streptophyta</taxon>
        <taxon>Embryophyta</taxon>
        <taxon>Tracheophyta</taxon>
        <taxon>Spermatophyta</taxon>
        <taxon>Magnoliopsida</taxon>
        <taxon>eudicotyledons</taxon>
        <taxon>Gunneridae</taxon>
        <taxon>Pentapetalae</taxon>
        <taxon>rosids</taxon>
        <taxon>fabids</taxon>
        <taxon>Malpighiales</taxon>
        <taxon>Euphorbiaceae</taxon>
        <taxon>Crotonoideae</taxon>
        <taxon>Manihoteae</taxon>
        <taxon>Manihot</taxon>
    </lineage>
</organism>
<keyword evidence="2" id="KW-1185">Reference proteome</keyword>
<protein>
    <submittedName>
        <fullName evidence="1">Uncharacterized protein</fullName>
    </submittedName>
</protein>
<dbReference type="EMBL" id="CM004404">
    <property type="protein sequence ID" value="KAG8633552.1"/>
    <property type="molecule type" value="Genomic_DNA"/>
</dbReference>
<proteinExistence type="predicted"/>
<sequence length="1450" mass="165744">MLVAQEASELFHHQYILIVIMASSSMTRKRKCDVLLSFKGEETHGNSIMTSSSVTQKRKYDVFLSFRGEDTRDNFTSHLYDALCHKKIKTFIDNDLERGEEIAPALLRTIEESTVSLIIFSKNYASSPWCLDEMVKILECKEMYGQTVLPIFYHVNPSDVRGQSGSFADAFIELEKNFKDKMERIPRWRADLMKAANLSGLVSRVIRPEAKLVKEIVKDVLRKLNHASSGDSKGLIGIDSHIRQIENLLRIGLRNVLIVGIWGMAGIGKTTIARAIFNTLSNQFEACIFLENIKEEAEQLKGLGHLRNLESVSTKDRICCKRVLLVLDDLNDVDQLEVLIEKRDFAFGSRVIVTSRDRQVLKNGVDEIYEVEGFNDDEALQLFSLNAFKKSYPPSDWLELSNKVVNYAQGNPLALKVVGSFLFDRRREDWESALDKLGRIPQPKILHVLRISFDALDDEEKNIFLDIACFFKGQQKEFVKRILDGDGFSAGIGISVLVDKCLITIQRNKLGMHNLLQEFAHEIVRQESVKELGKRSRLWNPTDVSQVLTKNLGSENVEGIFLDTAKIGEMNLSSKAFKRMYNLRLLQIYNSRFANNRKVHLPCGLEFLSDELRYLYWDLYPLNSLPSNFQGENLVELHLPNSCIKQLWTGVQNLVSLKEINLRNSVHLTTLPDLSQAKNLERVNFDYCTSLVEVPSSIRFLDKLTVLNMRRCTSIVSLPSGFKLRLLETLNLSGCTNLRKFPEISENIMYLNLNGTAIEQLPESIGCLNRLVALNMKDCNRLWYLPESLRLLKFLEITDFSGCISITNFPDISTNIRSLYLSETAIEELPSTIGCLSKLSCLDLKNCRSLRNIPCTISELASLETLIVSGCSNITKFPEVSKSIKKLFFDGTAIEEIASSIQYCFNLVELSLQNCKRFRTLPNCICKLKSLQKLNLSGCSIFENFPEILEMMRSLRYLHLDGTAIKNLPSPIKNLEGLSILELRNCRGIQGLPALISVVHNSGSHLQYLRKLCLTGCSVFYMPDCIGRLFSLEALDLSENSFHHLPFTIGMLKELQYLGLRNCKRLLSIEALPPQLTKLDAYNCIALKEVSIDSTKVEGNIFEFLFTNCRNLDGPSKHSIITFALTNFQLFSKRLHSQVPFVRAGESGFCFPGSTIPKWFSHQNVGFSMTIQLPSDWAKSEFLGFSLCAVIDFNNQNTNDFGFQIKCRYHFRNDYGDCNDFHCHFGSWFDRNYWEGDVTEAAHTFFGYDPFVDVRKDDWFGKYNKLLLEFYPEDMNGDRILCSNVISCGVCMLYSQDQRSCQCSFIEQHVEEVRSKTGVQICSTGIDEVFMQVFKFSRFQLEMCEYRPFGCFDVIDQKELELFTSEFITDLQEKQKLQGLADQNSSDTGLIQRLLRDSSTSDVTDSRRAGPTTPRSYQHTRRRGIKWPSHKYWRVGTSVRMNLLNRNRYR</sequence>
<dbReference type="Proteomes" id="UP000091857">
    <property type="component" value="Chromosome 18"/>
</dbReference>
<comment type="caution">
    <text evidence="1">The sequence shown here is derived from an EMBL/GenBank/DDBJ whole genome shotgun (WGS) entry which is preliminary data.</text>
</comment>